<dbReference type="AlphaFoldDB" id="B8J9H9"/>
<dbReference type="Pfam" id="PF00578">
    <property type="entry name" value="AhpC-TSA"/>
    <property type="match status" value="1"/>
</dbReference>
<accession>B8J9H9</accession>
<dbReference type="KEGG" id="acp:A2cp1_4049"/>
<dbReference type="CDD" id="cd02970">
    <property type="entry name" value="PRX_like2"/>
    <property type="match status" value="1"/>
</dbReference>
<dbReference type="EMBL" id="CP001359">
    <property type="protein sequence ID" value="ACL67367.1"/>
    <property type="molecule type" value="Genomic_DNA"/>
</dbReference>
<evidence type="ECO:0000259" key="1">
    <source>
        <dbReference type="PROSITE" id="PS51352"/>
    </source>
</evidence>
<name>B8J9H9_ANAD2</name>
<dbReference type="GO" id="GO:0016491">
    <property type="term" value="F:oxidoreductase activity"/>
    <property type="evidence" value="ECO:0007669"/>
    <property type="project" value="InterPro"/>
</dbReference>
<dbReference type="GO" id="GO:0016209">
    <property type="term" value="F:antioxidant activity"/>
    <property type="evidence" value="ECO:0007669"/>
    <property type="project" value="InterPro"/>
</dbReference>
<dbReference type="PROSITE" id="PS51352">
    <property type="entry name" value="THIOREDOXIN_2"/>
    <property type="match status" value="1"/>
</dbReference>
<dbReference type="InterPro" id="IPR000866">
    <property type="entry name" value="AhpC/TSA"/>
</dbReference>
<dbReference type="InterPro" id="IPR013766">
    <property type="entry name" value="Thioredoxin_domain"/>
</dbReference>
<evidence type="ECO:0000313" key="2">
    <source>
        <dbReference type="EMBL" id="ACL67367.1"/>
    </source>
</evidence>
<dbReference type="InterPro" id="IPR036249">
    <property type="entry name" value="Thioredoxin-like_sf"/>
</dbReference>
<feature type="domain" description="Thioredoxin" evidence="1">
    <location>
        <begin position="3"/>
        <end position="178"/>
    </location>
</feature>
<organism evidence="2 3">
    <name type="scientific">Anaeromyxobacter dehalogenans (strain ATCC BAA-258 / DSM 21875 / 2CP-1)</name>
    <dbReference type="NCBI Taxonomy" id="455488"/>
    <lineage>
        <taxon>Bacteria</taxon>
        <taxon>Pseudomonadati</taxon>
        <taxon>Myxococcota</taxon>
        <taxon>Myxococcia</taxon>
        <taxon>Myxococcales</taxon>
        <taxon>Cystobacterineae</taxon>
        <taxon>Anaeromyxobacteraceae</taxon>
        <taxon>Anaeromyxobacter</taxon>
    </lineage>
</organism>
<dbReference type="Proteomes" id="UP000007089">
    <property type="component" value="Chromosome"/>
</dbReference>
<reference evidence="2" key="1">
    <citation type="submission" date="2009-01" db="EMBL/GenBank/DDBJ databases">
        <title>Complete sequence of Anaeromyxobacter dehalogenans 2CP-1.</title>
        <authorList>
            <consortium name="US DOE Joint Genome Institute"/>
            <person name="Lucas S."/>
            <person name="Copeland A."/>
            <person name="Lapidus A."/>
            <person name="Glavina del Rio T."/>
            <person name="Dalin E."/>
            <person name="Tice H."/>
            <person name="Bruce D."/>
            <person name="Goodwin L."/>
            <person name="Pitluck S."/>
            <person name="Saunders E."/>
            <person name="Brettin T."/>
            <person name="Detter J.C."/>
            <person name="Han C."/>
            <person name="Larimer F."/>
            <person name="Land M."/>
            <person name="Hauser L."/>
            <person name="Kyrpides N."/>
            <person name="Ovchinnikova G."/>
            <person name="Beliaev A.S."/>
            <person name="Richardson P."/>
        </authorList>
    </citation>
    <scope>NUCLEOTIDE SEQUENCE</scope>
    <source>
        <strain evidence="2">2CP-1</strain>
    </source>
</reference>
<protein>
    <submittedName>
        <fullName evidence="2">Alkyl hydroperoxide reductase/ Thiol specific antioxidant/ Mal allergen</fullName>
    </submittedName>
</protein>
<keyword evidence="3" id="KW-1185">Reference proteome</keyword>
<gene>
    <name evidence="2" type="ordered locus">A2cp1_4049</name>
</gene>
<dbReference type="SUPFAM" id="SSF52833">
    <property type="entry name" value="Thioredoxin-like"/>
    <property type="match status" value="1"/>
</dbReference>
<sequence length="188" mass="19901">MRLRVSDRAPDVALEGVDGGRLECSRPGAPAVVLFTRYAGCPVCQLEVARIASAMPEFRARSCGVWMVFQSTAEHLRAAMAEWKPGFAAVADPTAHLYEAFGVEASVAGYLAPGSLLALVRATMAGKRHGRFEGRETQLPAGFVLDPTGRIALAHYGRSVGDDAPVSALLGALDSLNNGADQRVRPVP</sequence>
<dbReference type="Gene3D" id="3.40.30.10">
    <property type="entry name" value="Glutaredoxin"/>
    <property type="match status" value="1"/>
</dbReference>
<evidence type="ECO:0000313" key="3">
    <source>
        <dbReference type="Proteomes" id="UP000007089"/>
    </source>
</evidence>
<dbReference type="RefSeq" id="WP_015935094.1">
    <property type="nucleotide sequence ID" value="NC_011891.1"/>
</dbReference>
<proteinExistence type="predicted"/>
<dbReference type="HOGENOM" id="CLU_084744_2_0_7"/>